<proteinExistence type="predicted"/>
<reference evidence="2 3" key="1">
    <citation type="submission" date="2020-08" db="EMBL/GenBank/DDBJ databases">
        <title>Sequencing the genomes of 1000 actinobacteria strains.</title>
        <authorList>
            <person name="Klenk H.-P."/>
        </authorList>
    </citation>
    <scope>NUCLEOTIDE SEQUENCE [LARGE SCALE GENOMIC DNA]</scope>
    <source>
        <strain evidence="2 3">DSM 45272</strain>
    </source>
</reference>
<evidence type="ECO:0000313" key="3">
    <source>
        <dbReference type="Proteomes" id="UP000580861"/>
    </source>
</evidence>
<accession>A0A841BD16</accession>
<dbReference type="EMBL" id="JACHMX010000001">
    <property type="protein sequence ID" value="MBB5857207.1"/>
    <property type="molecule type" value="Genomic_DNA"/>
</dbReference>
<comment type="caution">
    <text evidence="2">The sequence shown here is derived from an EMBL/GenBank/DDBJ whole genome shotgun (WGS) entry which is preliminary data.</text>
</comment>
<gene>
    <name evidence="2" type="ORF">HDA45_007294</name>
</gene>
<dbReference type="Gene3D" id="3.40.50.2300">
    <property type="match status" value="2"/>
</dbReference>
<keyword evidence="3" id="KW-1185">Reference proteome</keyword>
<dbReference type="PANTHER" id="PTHR30483">
    <property type="entry name" value="LEUCINE-SPECIFIC-BINDING PROTEIN"/>
    <property type="match status" value="1"/>
</dbReference>
<feature type="transmembrane region" description="Helical" evidence="1">
    <location>
        <begin position="35"/>
        <end position="55"/>
    </location>
</feature>
<keyword evidence="1" id="KW-0472">Membrane</keyword>
<evidence type="ECO:0000256" key="1">
    <source>
        <dbReference type="SAM" id="Phobius"/>
    </source>
</evidence>
<dbReference type="InterPro" id="IPR028082">
    <property type="entry name" value="Peripla_BP_I"/>
</dbReference>
<dbReference type="AlphaFoldDB" id="A0A841BD16"/>
<keyword evidence="1" id="KW-0812">Transmembrane</keyword>
<dbReference type="PANTHER" id="PTHR30483:SF6">
    <property type="entry name" value="PERIPLASMIC BINDING PROTEIN OF ABC TRANSPORTER FOR NATURAL AMINO ACIDS"/>
    <property type="match status" value="1"/>
</dbReference>
<organism evidence="2 3">
    <name type="scientific">Amycolatopsis umgeniensis</name>
    <dbReference type="NCBI Taxonomy" id="336628"/>
    <lineage>
        <taxon>Bacteria</taxon>
        <taxon>Bacillati</taxon>
        <taxon>Actinomycetota</taxon>
        <taxon>Actinomycetes</taxon>
        <taxon>Pseudonocardiales</taxon>
        <taxon>Pseudonocardiaceae</taxon>
        <taxon>Amycolatopsis</taxon>
    </lineage>
</organism>
<name>A0A841BD16_9PSEU</name>
<dbReference type="RefSeq" id="WP_343072224.1">
    <property type="nucleotide sequence ID" value="NZ_JACHMX010000001.1"/>
</dbReference>
<dbReference type="SUPFAM" id="SSF53822">
    <property type="entry name" value="Periplasmic binding protein-like I"/>
    <property type="match status" value="1"/>
</dbReference>
<sequence>MSWLDSLKTHMPEARERAATGPPVRPRGWARRHRALLIAVVLVLVGATLVILRPWESCGAGLRSVYADEESTGSSYVCVGLNLDSGPMRDDDPLEPLEKLIKSRNEAVGENFKTIVVLENLSPDPKVDSQPFPFIRREVQGAITAAWPKNGPPGIKLLLANYGSNADHWRAAAEEIVAAAAAQRIVAVTAVGNSSENSRALVAELSQHGIATIGATPTADNMNTDLKGARIDNFFRVGPTNTDEARAAAGYIAAHGFRRVMMIQGVSKEDTYATTLAEAFQNTSKIPVVFTKTYDVKPLADTSREAYLRGLFSRWHNDICGAKPDLIYFAGRGLDLGALVAALAGDGACEGLDSVTVMTGDDASTLAGNPLALNKDISVRLRYTALAYPDQWDMFTSDAAYPTYKKNHDNFVAEFTGTHGFPKSELWDGAAMIEHDAVAAAVEAAVQNVSADPVSVANVLRSIDCNSPVPGATGFVAFDQTTGNQLDKALPILSIDPDGSVHPVDLVWSRGRPLNTEPDCGR</sequence>
<keyword evidence="1" id="KW-1133">Transmembrane helix</keyword>
<dbReference type="Proteomes" id="UP000580861">
    <property type="component" value="Unassembled WGS sequence"/>
</dbReference>
<protein>
    <submittedName>
        <fullName evidence="2">ABC-type branched-subunit amino acid transport system substrate-binding protein</fullName>
    </submittedName>
</protein>
<dbReference type="InterPro" id="IPR051010">
    <property type="entry name" value="BCAA_transport"/>
</dbReference>
<evidence type="ECO:0000313" key="2">
    <source>
        <dbReference type="EMBL" id="MBB5857207.1"/>
    </source>
</evidence>